<dbReference type="EMBL" id="QUMQ01000001">
    <property type="protein sequence ID" value="REG00900.1"/>
    <property type="molecule type" value="Genomic_DNA"/>
</dbReference>
<gene>
    <name evidence="2" type="ORF">DFJ67_6959</name>
</gene>
<dbReference type="AlphaFoldDB" id="A0A3D9ZVE6"/>
<dbReference type="InterPro" id="IPR005754">
    <property type="entry name" value="Sortase"/>
</dbReference>
<dbReference type="InterPro" id="IPR042001">
    <property type="entry name" value="Sortase_F"/>
</dbReference>
<sequence>MALWPKASTARPGGGHGRTPWRAAGVALVALSALSGVGVVGASFHETPQPPQPAVEAAAGFVPTQAPSANPFEHAHLARSEPASISIKRINLRAKIINLGIKSDGTLEVPPLNKAELAGWYSRGPSPGEIGNAVVVGHVTTAKATAVFFKLGLLRPKDAITITRKDGSTAKFTVDGVRSYAKKAFPTDLVYGPSAKPSLRLVTCGGDFNSRIHSYEDNVIVFATAAVP</sequence>
<dbReference type="OrthoDB" id="525039at2"/>
<dbReference type="GO" id="GO:0016787">
    <property type="term" value="F:hydrolase activity"/>
    <property type="evidence" value="ECO:0007669"/>
    <property type="project" value="UniProtKB-KW"/>
</dbReference>
<evidence type="ECO:0000313" key="3">
    <source>
        <dbReference type="Proteomes" id="UP000256913"/>
    </source>
</evidence>
<reference evidence="2 3" key="1">
    <citation type="submission" date="2018-08" db="EMBL/GenBank/DDBJ databases">
        <title>Sequencing the genomes of 1000 actinobacteria strains.</title>
        <authorList>
            <person name="Klenk H.-P."/>
        </authorList>
    </citation>
    <scope>NUCLEOTIDE SEQUENCE [LARGE SCALE GENOMIC DNA]</scope>
    <source>
        <strain evidence="2 3">DSM 44099</strain>
    </source>
</reference>
<dbReference type="Pfam" id="PF04203">
    <property type="entry name" value="Sortase"/>
    <property type="match status" value="1"/>
</dbReference>
<organism evidence="2 3">
    <name type="scientific">Asanoa ferruginea</name>
    <dbReference type="NCBI Taxonomy" id="53367"/>
    <lineage>
        <taxon>Bacteria</taxon>
        <taxon>Bacillati</taxon>
        <taxon>Actinomycetota</taxon>
        <taxon>Actinomycetes</taxon>
        <taxon>Micromonosporales</taxon>
        <taxon>Micromonosporaceae</taxon>
        <taxon>Asanoa</taxon>
    </lineage>
</organism>
<dbReference type="RefSeq" id="WP_116072766.1">
    <property type="nucleotide sequence ID" value="NZ_BONB01000010.1"/>
</dbReference>
<keyword evidence="3" id="KW-1185">Reference proteome</keyword>
<accession>A0A3D9ZVE6</accession>
<evidence type="ECO:0000256" key="1">
    <source>
        <dbReference type="ARBA" id="ARBA00022801"/>
    </source>
</evidence>
<evidence type="ECO:0000313" key="2">
    <source>
        <dbReference type="EMBL" id="REG00900.1"/>
    </source>
</evidence>
<dbReference type="NCBIfam" id="NF033748">
    <property type="entry name" value="class_F_sortase"/>
    <property type="match status" value="1"/>
</dbReference>
<name>A0A3D9ZVE6_9ACTN</name>
<dbReference type="InterPro" id="IPR023365">
    <property type="entry name" value="Sortase_dom-sf"/>
</dbReference>
<dbReference type="Proteomes" id="UP000256913">
    <property type="component" value="Unassembled WGS sequence"/>
</dbReference>
<comment type="caution">
    <text evidence="2">The sequence shown here is derived from an EMBL/GenBank/DDBJ whole genome shotgun (WGS) entry which is preliminary data.</text>
</comment>
<keyword evidence="1" id="KW-0378">Hydrolase</keyword>
<dbReference type="CDD" id="cd05829">
    <property type="entry name" value="Sortase_F"/>
    <property type="match status" value="1"/>
</dbReference>
<dbReference type="SUPFAM" id="SSF63817">
    <property type="entry name" value="Sortase"/>
    <property type="match status" value="1"/>
</dbReference>
<protein>
    <submittedName>
        <fullName evidence="2">Sortase family protein</fullName>
    </submittedName>
</protein>
<dbReference type="Gene3D" id="2.40.260.10">
    <property type="entry name" value="Sortase"/>
    <property type="match status" value="1"/>
</dbReference>
<proteinExistence type="predicted"/>